<comment type="caution">
    <text evidence="1">The sequence shown here is derived from an EMBL/GenBank/DDBJ whole genome shotgun (WGS) entry which is preliminary data.</text>
</comment>
<evidence type="ECO:0000313" key="1">
    <source>
        <dbReference type="EMBL" id="KXB09502.1"/>
    </source>
</evidence>
<accession>A0A133VST0</accession>
<evidence type="ECO:0000313" key="2">
    <source>
        <dbReference type="Proteomes" id="UP000070038"/>
    </source>
</evidence>
<organism evidence="1 2">
    <name type="scientific">candidate division MSBL1 archaeon SCGC-AAA833K04</name>
    <dbReference type="NCBI Taxonomy" id="1698258"/>
    <lineage>
        <taxon>Archaea</taxon>
        <taxon>Methanobacteriati</taxon>
        <taxon>Methanobacteriota</taxon>
        <taxon>candidate division MSBL1</taxon>
    </lineage>
</organism>
<reference evidence="1 2" key="1">
    <citation type="journal article" date="2016" name="Sci. Rep.">
        <title>Metabolic traits of an uncultured archaeal lineage -MSBL1- from brine pools of the Red Sea.</title>
        <authorList>
            <person name="Mwirichia R."/>
            <person name="Alam I."/>
            <person name="Rashid M."/>
            <person name="Vinu M."/>
            <person name="Ba-Alawi W."/>
            <person name="Anthony Kamau A."/>
            <person name="Kamanda Ngugi D."/>
            <person name="Goker M."/>
            <person name="Klenk H.P."/>
            <person name="Bajic V."/>
            <person name="Stingl U."/>
        </authorList>
    </citation>
    <scope>NUCLEOTIDE SEQUENCE [LARGE SCALE GENOMIC DNA]</scope>
    <source>
        <strain evidence="1">SCGC-AAA833K04</strain>
    </source>
</reference>
<protein>
    <recommendedName>
        <fullName evidence="3">Transposase IS701-like DDE domain-containing protein</fullName>
    </recommendedName>
</protein>
<dbReference type="EMBL" id="LHYN01000002">
    <property type="protein sequence ID" value="KXB09502.1"/>
    <property type="molecule type" value="Genomic_DNA"/>
</dbReference>
<name>A0A133VST0_9EURY</name>
<proteinExistence type="predicted"/>
<dbReference type="Proteomes" id="UP000070038">
    <property type="component" value="Unassembled WGS sequence"/>
</dbReference>
<keyword evidence="2" id="KW-1185">Reference proteome</keyword>
<evidence type="ECO:0008006" key="3">
    <source>
        <dbReference type="Google" id="ProtNLM"/>
    </source>
</evidence>
<gene>
    <name evidence="1" type="ORF">AKJ46_00215</name>
</gene>
<dbReference type="AlphaFoldDB" id="A0A133VST0"/>
<sequence>MLKIAHAPKKLKTALNEFRDEFTRPSHESFSQIMGSMINSEGKRTISGLQKRVSGGKSRTAFEYFFNEGKWNEDSVAQKKADYFFREARVGPGIGFAWLSTTSTWKRKRQD</sequence>